<evidence type="ECO:0000313" key="1">
    <source>
        <dbReference type="EMBL" id="AVG47156.1"/>
    </source>
</evidence>
<protein>
    <submittedName>
        <fullName evidence="1">Uncharacterized protein</fullName>
    </submittedName>
</protein>
<dbReference type="EMBL" id="MG602508">
    <property type="protein sequence ID" value="AVG47156.1"/>
    <property type="molecule type" value="Genomic_DNA"/>
</dbReference>
<proteinExistence type="predicted"/>
<name>A0A2L2DLW1_MIMIV</name>
<reference evidence="1" key="1">
    <citation type="journal article" date="2017" name="Front. Microbiol.">
        <title>Genome Characterization of the First Mimiviruses of Lineage C Isolated in Brazil.</title>
        <authorList>
            <person name="Assis F.L."/>
            <person name="Franco-Luiz A.P.M."/>
            <person name="Dos Santos R.N."/>
            <person name="Campos F.S."/>
            <person name="Dornas F.P."/>
            <person name="Borato P.V.M."/>
            <person name="Franco A.C."/>
            <person name="Abrahao J.S."/>
            <person name="Colson P."/>
            <person name="Scola B."/>
        </authorList>
    </citation>
    <scope>NUCLEOTIDE SEQUENCE [LARGE SCALE GENOMIC DNA]</scope>
</reference>
<accession>A0A2L2DLW1</accession>
<dbReference type="Proteomes" id="UP000279644">
    <property type="component" value="Segment"/>
</dbReference>
<organismHost>
    <name type="scientific">Acanthamoeba polyphaga</name>
    <name type="common">Amoeba</name>
    <dbReference type="NCBI Taxonomy" id="5757"/>
</organismHost>
<organism evidence="1">
    <name type="scientific">Acanthamoeba polyphaga mimivirus</name>
    <name type="common">APMV</name>
    <dbReference type="NCBI Taxonomy" id="212035"/>
    <lineage>
        <taxon>Viruses</taxon>
        <taxon>Varidnaviria</taxon>
        <taxon>Bamfordvirae</taxon>
        <taxon>Nucleocytoviricota</taxon>
        <taxon>Megaviricetes</taxon>
        <taxon>Imitervirales</taxon>
        <taxon>Mimiviridae</taxon>
        <taxon>Megamimivirinae</taxon>
        <taxon>Mimivirus</taxon>
        <taxon>Mimivirus bradfordmassiliense</taxon>
    </lineage>
</organism>
<sequence length="245" mass="29501">MMQYNCKNSIAVILKTHIWNDDILSYSEKIYHDCVNNNIDFYILMHDENQIINAIREPINNVTITFTELDIKGLYKKGFYSMWLSNHWILMFFYKKYGLHYKYIWSMEYDVRISGDSSILWNYKGTEDFVYTMGNYQNLKNKYIDYYIGNKLSDNNKYHGYLQLARYSNRCLKYLDECYTNGENGQDELITFSLINRAKFSLSKTFLQKLIRGTWTWQNIYSESNRKLYDHLENNNTLAIFHPVK</sequence>